<evidence type="ECO:0000313" key="3">
    <source>
        <dbReference type="Proteomes" id="UP000716291"/>
    </source>
</evidence>
<dbReference type="PROSITE" id="PS50003">
    <property type="entry name" value="PH_DOMAIN"/>
    <property type="match status" value="1"/>
</dbReference>
<dbReference type="InterPro" id="IPR011993">
    <property type="entry name" value="PH-like_dom_sf"/>
</dbReference>
<reference evidence="2" key="1">
    <citation type="journal article" date="2020" name="Microb. Genom.">
        <title>Genetic diversity of clinical and environmental Mucorales isolates obtained from an investigation of mucormycosis cases among solid organ transplant recipients.</title>
        <authorList>
            <person name="Nguyen M.H."/>
            <person name="Kaul D."/>
            <person name="Muto C."/>
            <person name="Cheng S.J."/>
            <person name="Richter R.A."/>
            <person name="Bruno V.M."/>
            <person name="Liu G."/>
            <person name="Beyhan S."/>
            <person name="Sundermann A.J."/>
            <person name="Mounaud S."/>
            <person name="Pasculle A.W."/>
            <person name="Nierman W.C."/>
            <person name="Driscoll E."/>
            <person name="Cumbie R."/>
            <person name="Clancy C.J."/>
            <person name="Dupont C.L."/>
        </authorList>
    </citation>
    <scope>NUCLEOTIDE SEQUENCE</scope>
    <source>
        <strain evidence="2">GL11</strain>
    </source>
</reference>
<protein>
    <recommendedName>
        <fullName evidence="1">PH domain-containing protein</fullName>
    </recommendedName>
</protein>
<dbReference type="Pfam" id="PF00169">
    <property type="entry name" value="PH"/>
    <property type="match status" value="1"/>
</dbReference>
<dbReference type="GO" id="GO:0005543">
    <property type="term" value="F:phospholipid binding"/>
    <property type="evidence" value="ECO:0007669"/>
    <property type="project" value="InterPro"/>
</dbReference>
<gene>
    <name evidence="2" type="ORF">G6F64_007369</name>
</gene>
<dbReference type="SUPFAM" id="SSF50729">
    <property type="entry name" value="PH domain-like"/>
    <property type="match status" value="1"/>
</dbReference>
<dbReference type="PRINTS" id="PR00683">
    <property type="entry name" value="SPECTRINPH"/>
</dbReference>
<dbReference type="InterPro" id="IPR001605">
    <property type="entry name" value="PH_dom-spectrin-type"/>
</dbReference>
<dbReference type="PANTHER" id="PTHR37283">
    <property type="entry name" value="PH DOMAIN-CONTAINING PROTEIN YHR131C"/>
    <property type="match status" value="1"/>
</dbReference>
<dbReference type="EMBL" id="JAANQT010001077">
    <property type="protein sequence ID" value="KAG1306728.1"/>
    <property type="molecule type" value="Genomic_DNA"/>
</dbReference>
<dbReference type="OMA" id="PPAWSHT"/>
<comment type="caution">
    <text evidence="2">The sequence shown here is derived from an EMBL/GenBank/DDBJ whole genome shotgun (WGS) entry which is preliminary data.</text>
</comment>
<evidence type="ECO:0000313" key="2">
    <source>
        <dbReference type="EMBL" id="KAG1306728.1"/>
    </source>
</evidence>
<dbReference type="InterPro" id="IPR001849">
    <property type="entry name" value="PH_domain"/>
</dbReference>
<dbReference type="OrthoDB" id="5865767at2759"/>
<evidence type="ECO:0000259" key="1">
    <source>
        <dbReference type="PROSITE" id="PS50003"/>
    </source>
</evidence>
<sequence>MLLLSSSISTTTTASNKLSNVSNILKKKKSSWSLRTFTKSRNFSHSNSSSISLPLPTSYKYTLPPSYDDKSHPWAFQFPNSMNDRIVLPREEEGFEMLPKYECTLEKIAPVYVKCEQIRPEVRSTNRAWRFLYIKIFGTLILAYKQNPKYKKNLRPTWSYSMQGAQVAVATDYMKHRHVLRLRIANGPQFLIKTYTELDKLNWIDSLESSINISSDLDYRKMPQFITLRVRHRRNLRQSDRRPMEETLG</sequence>
<accession>A0A9P6X6W8</accession>
<keyword evidence="3" id="KW-1185">Reference proteome</keyword>
<feature type="domain" description="PH" evidence="1">
    <location>
        <begin position="111"/>
        <end position="212"/>
    </location>
</feature>
<dbReference type="Proteomes" id="UP000716291">
    <property type="component" value="Unassembled WGS sequence"/>
</dbReference>
<dbReference type="Gene3D" id="2.30.29.30">
    <property type="entry name" value="Pleckstrin-homology domain (PH domain)/Phosphotyrosine-binding domain (PTB)"/>
    <property type="match status" value="1"/>
</dbReference>
<organism evidence="2 3">
    <name type="scientific">Rhizopus oryzae</name>
    <name type="common">Mucormycosis agent</name>
    <name type="synonym">Rhizopus arrhizus var. delemar</name>
    <dbReference type="NCBI Taxonomy" id="64495"/>
    <lineage>
        <taxon>Eukaryota</taxon>
        <taxon>Fungi</taxon>
        <taxon>Fungi incertae sedis</taxon>
        <taxon>Mucoromycota</taxon>
        <taxon>Mucoromycotina</taxon>
        <taxon>Mucoromycetes</taxon>
        <taxon>Mucorales</taxon>
        <taxon>Mucorineae</taxon>
        <taxon>Rhizopodaceae</taxon>
        <taxon>Rhizopus</taxon>
    </lineage>
</organism>
<name>A0A9P6X6W8_RHIOR</name>
<proteinExistence type="predicted"/>
<dbReference type="PANTHER" id="PTHR37283:SF1">
    <property type="entry name" value="PH DOMAIN-CONTAINING PROTEIN YHR131C"/>
    <property type="match status" value="1"/>
</dbReference>
<dbReference type="AlphaFoldDB" id="A0A9P6X6W8"/>